<keyword evidence="4" id="KW-1185">Reference proteome</keyword>
<reference evidence="2 4" key="1">
    <citation type="submission" date="2016-10" db="EMBL/GenBank/DDBJ databases">
        <title>Draft genome sequences of four alkaliphilic bacteria belonging to the Anaerobacillus genus.</title>
        <authorList>
            <person name="Bassil N.M."/>
            <person name="Lloyd J.R."/>
        </authorList>
    </citation>
    <scope>NUCLEOTIDE SEQUENCE [LARGE SCALE GENOMIC DNA]</scope>
    <source>
        <strain evidence="2 4">NB2006</strain>
    </source>
</reference>
<dbReference type="InterPro" id="IPR000361">
    <property type="entry name" value="ATAP_core_dom"/>
</dbReference>
<evidence type="ECO:0000259" key="1">
    <source>
        <dbReference type="Pfam" id="PF01521"/>
    </source>
</evidence>
<sequence length="107" mass="12598">MQITFSIDAQNYLNGLINKDEIFVLFYDTEDCGCAVNGIPLLNIELESSKGDLVKIDTNAFELYMFKKDMIFFDDDMRIHYENNQLRLSSDFQIYTPNLAVRRMERH</sequence>
<dbReference type="KEGG" id="aia:AWH56_000135"/>
<dbReference type="RefSeq" id="WP_071317346.1">
    <property type="nucleotide sequence ID" value="NZ_CP063356.2"/>
</dbReference>
<dbReference type="OrthoDB" id="2361087at2"/>
<evidence type="ECO:0000313" key="2">
    <source>
        <dbReference type="EMBL" id="OIJ14956.1"/>
    </source>
</evidence>
<dbReference type="EMBL" id="CP063356">
    <property type="protein sequence ID" value="QOY36148.1"/>
    <property type="molecule type" value="Genomic_DNA"/>
</dbReference>
<proteinExistence type="predicted"/>
<dbReference type="Gene3D" id="2.60.300.12">
    <property type="entry name" value="HesB-like domain"/>
    <property type="match status" value="1"/>
</dbReference>
<dbReference type="Proteomes" id="UP000180175">
    <property type="component" value="Chromosome"/>
</dbReference>
<reference evidence="3 4" key="3">
    <citation type="journal article" date="2019" name="Int. J. Syst. Evol. Microbiol.">
        <title>Anaerobacillus isosaccharinicus sp. nov., an alkaliphilic bacterium which degrades isosaccharinic acid.</title>
        <authorList>
            <person name="Bassil N.M."/>
            <person name="Lloyd J.R."/>
        </authorList>
    </citation>
    <scope>NUCLEOTIDE SEQUENCE [LARGE SCALE GENOMIC DNA]</scope>
    <source>
        <strain evidence="3 4">NB2006</strain>
    </source>
</reference>
<reference evidence="3" key="4">
    <citation type="submission" date="2020-10" db="EMBL/GenBank/DDBJ databases">
        <authorList>
            <person name="Bassil N.M."/>
            <person name="Lloyd J.R."/>
        </authorList>
    </citation>
    <scope>NUCLEOTIDE SEQUENCE</scope>
    <source>
        <strain evidence="3">NB2006</strain>
    </source>
</reference>
<gene>
    <name evidence="3" type="ORF">AWH56_000135</name>
    <name evidence="2" type="ORF">AWH56_12105</name>
</gene>
<name>A0A1S2LRD6_9BACI</name>
<dbReference type="EMBL" id="LQXD01000109">
    <property type="protein sequence ID" value="OIJ14956.1"/>
    <property type="molecule type" value="Genomic_DNA"/>
</dbReference>
<organism evidence="2 4">
    <name type="scientific">Anaerobacillus isosaccharinicus</name>
    <dbReference type="NCBI Taxonomy" id="1532552"/>
    <lineage>
        <taxon>Bacteria</taxon>
        <taxon>Bacillati</taxon>
        <taxon>Bacillota</taxon>
        <taxon>Bacilli</taxon>
        <taxon>Bacillales</taxon>
        <taxon>Bacillaceae</taxon>
        <taxon>Anaerobacillus</taxon>
    </lineage>
</organism>
<protein>
    <submittedName>
        <fullName evidence="3">Iron-sulfur cluster biosynthesis family protein</fullName>
    </submittedName>
</protein>
<dbReference type="InterPro" id="IPR035903">
    <property type="entry name" value="HesB-like_dom_sf"/>
</dbReference>
<dbReference type="AlphaFoldDB" id="A0A1S2LRD6"/>
<evidence type="ECO:0000313" key="3">
    <source>
        <dbReference type="EMBL" id="QOY36148.1"/>
    </source>
</evidence>
<accession>A0A1S2LRD6</accession>
<dbReference type="SUPFAM" id="SSF89360">
    <property type="entry name" value="HesB-like domain"/>
    <property type="match status" value="1"/>
</dbReference>
<evidence type="ECO:0000313" key="4">
    <source>
        <dbReference type="Proteomes" id="UP000180175"/>
    </source>
</evidence>
<reference evidence="3 4" key="2">
    <citation type="journal article" date="2017" name="Genome Announc.">
        <title>Draft Genome Sequences of Four Alkaliphilic Bacteria Belonging to the Anaerobacillus Genus.</title>
        <authorList>
            <person name="Bassil N.M."/>
            <person name="Lloyd J.R."/>
        </authorList>
    </citation>
    <scope>NUCLEOTIDE SEQUENCE [LARGE SCALE GENOMIC DNA]</scope>
    <source>
        <strain evidence="3 4">NB2006</strain>
    </source>
</reference>
<feature type="domain" description="Core" evidence="1">
    <location>
        <begin position="1"/>
        <end position="101"/>
    </location>
</feature>
<dbReference type="Pfam" id="PF01521">
    <property type="entry name" value="Fe-S_biosyn"/>
    <property type="match status" value="1"/>
</dbReference>